<evidence type="ECO:0000313" key="3">
    <source>
        <dbReference type="Proteomes" id="UP000034883"/>
    </source>
</evidence>
<dbReference type="PROSITE" id="PS51257">
    <property type="entry name" value="PROKAR_LIPOPROTEIN"/>
    <property type="match status" value="1"/>
</dbReference>
<dbReference type="AlphaFoldDB" id="A0A0F6SI68"/>
<evidence type="ECO:0000256" key="1">
    <source>
        <dbReference type="SAM" id="MobiDB-lite"/>
    </source>
</evidence>
<dbReference type="EMBL" id="CP011125">
    <property type="protein sequence ID" value="AKF11669.1"/>
    <property type="molecule type" value="Genomic_DNA"/>
</dbReference>
<protein>
    <submittedName>
        <fullName evidence="2">Uncharacterized protein</fullName>
    </submittedName>
</protein>
<gene>
    <name evidence="2" type="ORF">DB32_008818</name>
</gene>
<organism evidence="2 3">
    <name type="scientific">Sandaracinus amylolyticus</name>
    <dbReference type="NCBI Taxonomy" id="927083"/>
    <lineage>
        <taxon>Bacteria</taxon>
        <taxon>Pseudomonadati</taxon>
        <taxon>Myxococcota</taxon>
        <taxon>Polyangia</taxon>
        <taxon>Polyangiales</taxon>
        <taxon>Sandaracinaceae</taxon>
        <taxon>Sandaracinus</taxon>
    </lineage>
</organism>
<keyword evidence="3" id="KW-1185">Reference proteome</keyword>
<feature type="compositionally biased region" description="Pro residues" evidence="1">
    <location>
        <begin position="220"/>
        <end position="229"/>
    </location>
</feature>
<name>A0A0F6SI68_9BACT</name>
<dbReference type="KEGG" id="samy:DB32_008818"/>
<reference evidence="2 3" key="1">
    <citation type="submission" date="2015-03" db="EMBL/GenBank/DDBJ databases">
        <title>Genome assembly of Sandaracinus amylolyticus DSM 53668.</title>
        <authorList>
            <person name="Sharma G."/>
            <person name="Subramanian S."/>
        </authorList>
    </citation>
    <scope>NUCLEOTIDE SEQUENCE [LARGE SCALE GENOMIC DNA]</scope>
    <source>
        <strain evidence="2 3">DSM 53668</strain>
    </source>
</reference>
<feature type="region of interest" description="Disordered" evidence="1">
    <location>
        <begin position="211"/>
        <end position="239"/>
    </location>
</feature>
<dbReference type="Proteomes" id="UP000034883">
    <property type="component" value="Chromosome"/>
</dbReference>
<proteinExistence type="predicted"/>
<dbReference type="OrthoDB" id="5510708at2"/>
<dbReference type="STRING" id="927083.DB32_008818"/>
<evidence type="ECO:0000313" key="2">
    <source>
        <dbReference type="EMBL" id="AKF11669.1"/>
    </source>
</evidence>
<accession>A0A0F6SI68</accession>
<sequence length="239" mass="25220">MSRRAIPALFVALALLGCGEEAPPPRFPVTFTAEADPGQRLGGVSVTANGAPIGQTGADGTLHVDLTGPEGSPVQIGATCPEGHRAPASLPMITLRRVVSLDPATAALGLQVSIACPPAQRHGVVVVRAGGDQAHANVPVMIDGREVARTDASGVAHVALDMQPGQTFAVLLATNEFPNLRPQQPRQSFVFPDSDELFVFDQRFEVEAPPVVRRRSTRPRPQPQAPTPVLPVRIGPTRR</sequence>
<dbReference type="RefSeq" id="WP_053238513.1">
    <property type="nucleotide sequence ID" value="NZ_CP011125.1"/>
</dbReference>